<reference evidence="1" key="1">
    <citation type="journal article" date="2023" name="Access Microbiol">
        <title>De-novo genome assembly for Akanthomyces muscarius, a biocontrol agent of insect agricultural pests.</title>
        <authorList>
            <person name="Erdos Z."/>
            <person name="Studholme D.J."/>
            <person name="Raymond B."/>
            <person name="Sharma M."/>
        </authorList>
    </citation>
    <scope>NUCLEOTIDE SEQUENCE</scope>
    <source>
        <strain evidence="1">Ve6</strain>
    </source>
</reference>
<protein>
    <submittedName>
        <fullName evidence="1">Uncharacterized protein</fullName>
    </submittedName>
</protein>
<evidence type="ECO:0000313" key="1">
    <source>
        <dbReference type="EMBL" id="KAJ4152951.1"/>
    </source>
</evidence>
<dbReference type="EMBL" id="JAJHUN010000008">
    <property type="protein sequence ID" value="KAJ4152951.1"/>
    <property type="molecule type" value="Genomic_DNA"/>
</dbReference>
<proteinExistence type="predicted"/>
<dbReference type="AlphaFoldDB" id="A0A9W8UM98"/>
<name>A0A9W8UM98_AKAMU</name>
<dbReference type="KEGG" id="amus:LMH87_009468"/>
<dbReference type="Proteomes" id="UP001144673">
    <property type="component" value="Chromosome 5"/>
</dbReference>
<comment type="caution">
    <text evidence="1">The sequence shown here is derived from an EMBL/GenBank/DDBJ whole genome shotgun (WGS) entry which is preliminary data.</text>
</comment>
<keyword evidence="2" id="KW-1185">Reference proteome</keyword>
<gene>
    <name evidence="1" type="ORF">LMH87_009468</name>
</gene>
<dbReference type="RefSeq" id="XP_056053609.1">
    <property type="nucleotide sequence ID" value="XM_056196466.1"/>
</dbReference>
<organism evidence="1 2">
    <name type="scientific">Akanthomyces muscarius</name>
    <name type="common">Entomopathogenic fungus</name>
    <name type="synonym">Lecanicillium muscarium</name>
    <dbReference type="NCBI Taxonomy" id="2231603"/>
    <lineage>
        <taxon>Eukaryota</taxon>
        <taxon>Fungi</taxon>
        <taxon>Dikarya</taxon>
        <taxon>Ascomycota</taxon>
        <taxon>Pezizomycotina</taxon>
        <taxon>Sordariomycetes</taxon>
        <taxon>Hypocreomycetidae</taxon>
        <taxon>Hypocreales</taxon>
        <taxon>Cordycipitaceae</taxon>
        <taxon>Akanthomyces</taxon>
    </lineage>
</organism>
<accession>A0A9W8UM98</accession>
<evidence type="ECO:0000313" key="2">
    <source>
        <dbReference type="Proteomes" id="UP001144673"/>
    </source>
</evidence>
<dbReference type="GeneID" id="80896627"/>
<sequence>MGLGHLPMHVRRRVGDYEAWARFQDLITQGLRLELQELQETEDVSQSVVDGSDWIFVSDPAPLDGASRDTLHKRFVPWVAEEEREKVDEASLRSVLDVDLDDKYDEDWVNLVRCQEVTD</sequence>